<comment type="caution">
    <text evidence="1">The sequence shown here is derived from an EMBL/GenBank/DDBJ whole genome shotgun (WGS) entry which is preliminary data.</text>
</comment>
<accession>A0A645H9R2</accession>
<name>A0A645H9R2_9ZZZZ</name>
<dbReference type="AlphaFoldDB" id="A0A645H9R2"/>
<proteinExistence type="predicted"/>
<sequence>MLFHFAFANVGTSGVVSAFGPSVGGKVFQGGYDIAIALQVFTLKSGHYSGTHLSYQIRIFSVCLFHA</sequence>
<reference evidence="1" key="1">
    <citation type="submission" date="2019-08" db="EMBL/GenBank/DDBJ databases">
        <authorList>
            <person name="Kucharzyk K."/>
            <person name="Murdoch R.W."/>
            <person name="Higgins S."/>
            <person name="Loffler F."/>
        </authorList>
    </citation>
    <scope>NUCLEOTIDE SEQUENCE</scope>
</reference>
<evidence type="ECO:0000313" key="1">
    <source>
        <dbReference type="EMBL" id="MPN35745.1"/>
    </source>
</evidence>
<organism evidence="1">
    <name type="scientific">bioreactor metagenome</name>
    <dbReference type="NCBI Taxonomy" id="1076179"/>
    <lineage>
        <taxon>unclassified sequences</taxon>
        <taxon>metagenomes</taxon>
        <taxon>ecological metagenomes</taxon>
    </lineage>
</organism>
<dbReference type="EMBL" id="VSSQ01089539">
    <property type="protein sequence ID" value="MPN35745.1"/>
    <property type="molecule type" value="Genomic_DNA"/>
</dbReference>
<gene>
    <name evidence="1" type="ORF">SDC9_183244</name>
</gene>
<protein>
    <submittedName>
        <fullName evidence="1">Uncharacterized protein</fullName>
    </submittedName>
</protein>